<dbReference type="Proteomes" id="UP000663671">
    <property type="component" value="Chromosome 4"/>
</dbReference>
<name>A0A8A1M637_AJECA</name>
<evidence type="ECO:0000313" key="1">
    <source>
        <dbReference type="EMBL" id="QSS60760.1"/>
    </source>
</evidence>
<dbReference type="EMBL" id="CP069110">
    <property type="protein sequence ID" value="QSS60760.1"/>
    <property type="molecule type" value="Genomic_DNA"/>
</dbReference>
<proteinExistence type="predicted"/>
<dbReference type="AlphaFoldDB" id="A0A8A1M637"/>
<sequence length="141" mass="15614">MYDPPRASIPAGESPFTASRTTPHRLAHHFLLLLSSSPLGRHVPDGPYRDLQLHVELANSLQVSMRNAFCLWWMTADAKKKKKKKGWEIRNPLYLHVSPSEEGLPTMPLGFLTSSSPRAAALELLQHATASMLSFALDQGA</sequence>
<accession>A0A8A1M637</accession>
<protein>
    <submittedName>
        <fullName evidence="1">Uncharacterized protein</fullName>
    </submittedName>
</protein>
<gene>
    <name evidence="1" type="ORF">I7I51_05563</name>
</gene>
<reference evidence="1" key="1">
    <citation type="submission" date="2021-01" db="EMBL/GenBank/DDBJ databases">
        <title>Chromosome-level genome assembly of a human fungal pathogen reveals clustering of transcriptionally co-regulated genes.</title>
        <authorList>
            <person name="Voorhies M."/>
            <person name="Cohen S."/>
            <person name="Shea T.P."/>
            <person name="Petrus S."/>
            <person name="Munoz J.F."/>
            <person name="Poplawski S."/>
            <person name="Goldman W.E."/>
            <person name="Michael T."/>
            <person name="Cuomo C.A."/>
            <person name="Sil A."/>
            <person name="Beyhan S."/>
        </authorList>
    </citation>
    <scope>NUCLEOTIDE SEQUENCE</scope>
    <source>
        <strain evidence="1">WU24</strain>
    </source>
</reference>
<evidence type="ECO:0000313" key="2">
    <source>
        <dbReference type="Proteomes" id="UP000663671"/>
    </source>
</evidence>
<dbReference type="VEuPathDB" id="FungiDB:I7I51_05563"/>
<organism evidence="1 2">
    <name type="scientific">Ajellomyces capsulatus</name>
    <name type="common">Darling's disease fungus</name>
    <name type="synonym">Histoplasma capsulatum</name>
    <dbReference type="NCBI Taxonomy" id="5037"/>
    <lineage>
        <taxon>Eukaryota</taxon>
        <taxon>Fungi</taxon>
        <taxon>Dikarya</taxon>
        <taxon>Ascomycota</taxon>
        <taxon>Pezizomycotina</taxon>
        <taxon>Eurotiomycetes</taxon>
        <taxon>Eurotiomycetidae</taxon>
        <taxon>Onygenales</taxon>
        <taxon>Ajellomycetaceae</taxon>
        <taxon>Histoplasma</taxon>
    </lineage>
</organism>